<protein>
    <submittedName>
        <fullName evidence="7">ABC transporter ATP-binding protein</fullName>
    </submittedName>
</protein>
<gene>
    <name evidence="7" type="ORF">H8K36_10140</name>
</gene>
<dbReference type="RefSeq" id="WP_186916596.1">
    <property type="nucleotide sequence ID" value="NZ_JACOFZ010000003.1"/>
</dbReference>
<keyword evidence="2" id="KW-0813">Transport</keyword>
<dbReference type="GO" id="GO:0016887">
    <property type="term" value="F:ATP hydrolysis activity"/>
    <property type="evidence" value="ECO:0007669"/>
    <property type="project" value="InterPro"/>
</dbReference>
<dbReference type="Pfam" id="PF00005">
    <property type="entry name" value="ABC_tran"/>
    <property type="match status" value="1"/>
</dbReference>
<dbReference type="PANTHER" id="PTHR46743">
    <property type="entry name" value="TEICHOIC ACIDS EXPORT ATP-BINDING PROTEIN TAGH"/>
    <property type="match status" value="1"/>
</dbReference>
<accession>A0A923KPF4</accession>
<sequence>MSSHDSSTPSKTILQVNGVGKCYTKFDSSFVRLMHWAGFSSNAKTEYWANRDIHFSVQSGQAVAIIGQNGAGKSTLLKMITGTVRPTVGTIAVSGTISAMLELGLGFNPEFTGRQNAYMAGGLMGLSQKQLDALMPEIEAFAEIGDFFEMPLRVYSSGMQARLAFAVATAVRPDVLIVDEILSVGDSYFQHRSFDRIKQFKEQGTSIILVTHGMSDVRAICDHVILIDKGQILKQGAPDEVVDYYNAMIAQKENEKLNIEQKRDEQGWLKTRSGSGTAVVTKLVLQDAKTEEEVAAAQVGQALNLVCEVLVNGEIPELVLGMMMRDKQGSVIWGSNTFHTKAVQTDLETGDRLRYTLPFECRLGPGSYSVTTALTRGESHLDQNFEWSDNLLVFDVINVDKNIFIGSQWLPNAFAVTLDKSHTKTVSN</sequence>
<evidence type="ECO:0000256" key="4">
    <source>
        <dbReference type="ARBA" id="ARBA00022741"/>
    </source>
</evidence>
<dbReference type="InterPro" id="IPR027417">
    <property type="entry name" value="P-loop_NTPase"/>
</dbReference>
<evidence type="ECO:0000313" key="7">
    <source>
        <dbReference type="EMBL" id="MBC3881733.1"/>
    </source>
</evidence>
<keyword evidence="4" id="KW-0547">Nucleotide-binding</keyword>
<dbReference type="CDD" id="cd03220">
    <property type="entry name" value="ABC_KpsT_Wzt"/>
    <property type="match status" value="1"/>
</dbReference>
<dbReference type="InterPro" id="IPR050683">
    <property type="entry name" value="Bact_Polysacc_Export_ATP-bd"/>
</dbReference>
<evidence type="ECO:0000256" key="2">
    <source>
        <dbReference type="ARBA" id="ARBA00022448"/>
    </source>
</evidence>
<dbReference type="Pfam" id="PF14524">
    <property type="entry name" value="Wzt_C"/>
    <property type="match status" value="1"/>
</dbReference>
<feature type="domain" description="ABC transporter" evidence="6">
    <location>
        <begin position="31"/>
        <end position="254"/>
    </location>
</feature>
<dbReference type="InterPro" id="IPR017871">
    <property type="entry name" value="ABC_transporter-like_CS"/>
</dbReference>
<dbReference type="GO" id="GO:0005524">
    <property type="term" value="F:ATP binding"/>
    <property type="evidence" value="ECO:0007669"/>
    <property type="project" value="UniProtKB-KW"/>
</dbReference>
<dbReference type="PANTHER" id="PTHR46743:SF2">
    <property type="entry name" value="TEICHOIC ACIDS EXPORT ATP-BINDING PROTEIN TAGH"/>
    <property type="match status" value="1"/>
</dbReference>
<keyword evidence="8" id="KW-1185">Reference proteome</keyword>
<dbReference type="PROSITE" id="PS50893">
    <property type="entry name" value="ABC_TRANSPORTER_2"/>
    <property type="match status" value="1"/>
</dbReference>
<comment type="caution">
    <text evidence="7">The sequence shown here is derived from an EMBL/GenBank/DDBJ whole genome shotgun (WGS) entry which is preliminary data.</text>
</comment>
<dbReference type="InterPro" id="IPR003593">
    <property type="entry name" value="AAA+_ATPase"/>
</dbReference>
<dbReference type="CDD" id="cd10147">
    <property type="entry name" value="Wzt_C-like"/>
    <property type="match status" value="1"/>
</dbReference>
<evidence type="ECO:0000256" key="1">
    <source>
        <dbReference type="ARBA" id="ARBA00005417"/>
    </source>
</evidence>
<evidence type="ECO:0000256" key="3">
    <source>
        <dbReference type="ARBA" id="ARBA00022475"/>
    </source>
</evidence>
<organism evidence="7 8">
    <name type="scientific">Undibacterium nitidum</name>
    <dbReference type="NCBI Taxonomy" id="2762298"/>
    <lineage>
        <taxon>Bacteria</taxon>
        <taxon>Pseudomonadati</taxon>
        <taxon>Pseudomonadota</taxon>
        <taxon>Betaproteobacteria</taxon>
        <taxon>Burkholderiales</taxon>
        <taxon>Oxalobacteraceae</taxon>
        <taxon>Undibacterium</taxon>
    </lineage>
</organism>
<dbReference type="SMART" id="SM00382">
    <property type="entry name" value="AAA"/>
    <property type="match status" value="1"/>
</dbReference>
<dbReference type="PROSITE" id="PS00211">
    <property type="entry name" value="ABC_TRANSPORTER_1"/>
    <property type="match status" value="1"/>
</dbReference>
<dbReference type="EMBL" id="JACOFZ010000003">
    <property type="protein sequence ID" value="MBC3881733.1"/>
    <property type="molecule type" value="Genomic_DNA"/>
</dbReference>
<dbReference type="SUPFAM" id="SSF52540">
    <property type="entry name" value="P-loop containing nucleoside triphosphate hydrolases"/>
    <property type="match status" value="1"/>
</dbReference>
<dbReference type="Gene3D" id="3.40.50.300">
    <property type="entry name" value="P-loop containing nucleotide triphosphate hydrolases"/>
    <property type="match status" value="1"/>
</dbReference>
<dbReference type="AlphaFoldDB" id="A0A923KPF4"/>
<dbReference type="Proteomes" id="UP000627446">
    <property type="component" value="Unassembled WGS sequence"/>
</dbReference>
<keyword evidence="3" id="KW-1003">Cell membrane</keyword>
<dbReference type="Gene3D" id="2.70.50.60">
    <property type="entry name" value="abc- transporter (atp binding component) like domain"/>
    <property type="match status" value="1"/>
</dbReference>
<evidence type="ECO:0000259" key="6">
    <source>
        <dbReference type="PROSITE" id="PS50893"/>
    </source>
</evidence>
<dbReference type="InterPro" id="IPR003439">
    <property type="entry name" value="ABC_transporter-like_ATP-bd"/>
</dbReference>
<keyword evidence="5 7" id="KW-0067">ATP-binding</keyword>
<evidence type="ECO:0000313" key="8">
    <source>
        <dbReference type="Proteomes" id="UP000627446"/>
    </source>
</evidence>
<proteinExistence type="inferred from homology"/>
<dbReference type="InterPro" id="IPR029439">
    <property type="entry name" value="Wzt_C"/>
</dbReference>
<evidence type="ECO:0000256" key="5">
    <source>
        <dbReference type="ARBA" id="ARBA00022840"/>
    </source>
</evidence>
<keyword evidence="3" id="KW-0472">Membrane</keyword>
<name>A0A923KPF4_9BURK</name>
<dbReference type="GO" id="GO:0016020">
    <property type="term" value="C:membrane"/>
    <property type="evidence" value="ECO:0007669"/>
    <property type="project" value="InterPro"/>
</dbReference>
<reference evidence="7" key="1">
    <citation type="submission" date="2020-08" db="EMBL/GenBank/DDBJ databases">
        <title>Novel species isolated from subtropical streams in China.</title>
        <authorList>
            <person name="Lu H."/>
        </authorList>
    </citation>
    <scope>NUCLEOTIDE SEQUENCE</scope>
    <source>
        <strain evidence="7">LX22W</strain>
    </source>
</reference>
<dbReference type="InterPro" id="IPR015860">
    <property type="entry name" value="ABC_transpr_TagH-like"/>
</dbReference>
<dbReference type="GO" id="GO:0140359">
    <property type="term" value="F:ABC-type transporter activity"/>
    <property type="evidence" value="ECO:0007669"/>
    <property type="project" value="InterPro"/>
</dbReference>
<comment type="similarity">
    <text evidence="1">Belongs to the ABC transporter superfamily.</text>
</comment>